<gene>
    <name evidence="1" type="ORF">SPELUC_LOCUS4221</name>
</gene>
<accession>A0ACA9LG64</accession>
<dbReference type="EMBL" id="CAJVPW010003662">
    <property type="protein sequence ID" value="CAG8527638.1"/>
    <property type="molecule type" value="Genomic_DNA"/>
</dbReference>
<comment type="caution">
    <text evidence="1">The sequence shown here is derived from an EMBL/GenBank/DDBJ whole genome shotgun (WGS) entry which is preliminary data.</text>
</comment>
<reference evidence="1" key="1">
    <citation type="submission" date="2021-06" db="EMBL/GenBank/DDBJ databases">
        <authorList>
            <person name="Kallberg Y."/>
            <person name="Tangrot J."/>
            <person name="Rosling A."/>
        </authorList>
    </citation>
    <scope>NUCLEOTIDE SEQUENCE</scope>
    <source>
        <strain evidence="1">28 12/20/2015</strain>
    </source>
</reference>
<proteinExistence type="predicted"/>
<dbReference type="Proteomes" id="UP000789366">
    <property type="component" value="Unassembled WGS sequence"/>
</dbReference>
<sequence>MKRKIKTNLFHDNIDKPNKLFCNVCDTSFVHYSSESNLRKHFRKFHKKELEEFDIPNIIIENQRTYRIDRNSDNISLSGYSQTSDIDNIKEIMKGFEGRGEIEAGDLSKKKILKYKNNIVQNFYDDGFNINKNFLKKIIEDDEDKQFVTDKNDYYYLIHCKPRTKANIGFNDIERIHFAALSFDCFPVIVTNKNYSFKAKSIARKKNVILSFDNTIINDINLHIEKKLDDEELNIISNILYE</sequence>
<protein>
    <submittedName>
        <fullName evidence="1">12189_t:CDS:1</fullName>
    </submittedName>
</protein>
<keyword evidence="2" id="KW-1185">Reference proteome</keyword>
<name>A0ACA9LG64_9GLOM</name>
<evidence type="ECO:0000313" key="2">
    <source>
        <dbReference type="Proteomes" id="UP000789366"/>
    </source>
</evidence>
<organism evidence="1 2">
    <name type="scientific">Cetraspora pellucida</name>
    <dbReference type="NCBI Taxonomy" id="1433469"/>
    <lineage>
        <taxon>Eukaryota</taxon>
        <taxon>Fungi</taxon>
        <taxon>Fungi incertae sedis</taxon>
        <taxon>Mucoromycota</taxon>
        <taxon>Glomeromycotina</taxon>
        <taxon>Glomeromycetes</taxon>
        <taxon>Diversisporales</taxon>
        <taxon>Gigasporaceae</taxon>
        <taxon>Cetraspora</taxon>
    </lineage>
</organism>
<evidence type="ECO:0000313" key="1">
    <source>
        <dbReference type="EMBL" id="CAG8527638.1"/>
    </source>
</evidence>